<dbReference type="InterPro" id="IPR036867">
    <property type="entry name" value="R3H_dom_sf"/>
</dbReference>
<dbReference type="eggNOG" id="KOG1990">
    <property type="taxonomic scope" value="Eukaryota"/>
</dbReference>
<dbReference type="PANTHER" id="PTHR15092">
    <property type="entry name" value="POLY A -SPECIFIC RIBONUCLEASE/TARGET OF EGR1, MEMBER 1"/>
    <property type="match status" value="1"/>
</dbReference>
<evidence type="ECO:0000313" key="5">
    <source>
        <dbReference type="Proteomes" id="UP000015101"/>
    </source>
</evidence>
<reference evidence="3 5" key="2">
    <citation type="journal article" date="2013" name="Nature">
        <title>Insights into bilaterian evolution from three spiralian genomes.</title>
        <authorList>
            <person name="Simakov O."/>
            <person name="Marletaz F."/>
            <person name="Cho S.J."/>
            <person name="Edsinger-Gonzales E."/>
            <person name="Havlak P."/>
            <person name="Hellsten U."/>
            <person name="Kuo D.H."/>
            <person name="Larsson T."/>
            <person name="Lv J."/>
            <person name="Arendt D."/>
            <person name="Savage R."/>
            <person name="Osoegawa K."/>
            <person name="de Jong P."/>
            <person name="Grimwood J."/>
            <person name="Chapman J.A."/>
            <person name="Shapiro H."/>
            <person name="Aerts A."/>
            <person name="Otillar R.P."/>
            <person name="Terry A.Y."/>
            <person name="Boore J.L."/>
            <person name="Grigoriev I.V."/>
            <person name="Lindberg D.R."/>
            <person name="Seaver E.C."/>
            <person name="Weisblat D.A."/>
            <person name="Putnam N.H."/>
            <person name="Rokhsar D.S."/>
        </authorList>
    </citation>
    <scope>NUCLEOTIDE SEQUENCE</scope>
</reference>
<dbReference type="InterPro" id="IPR012337">
    <property type="entry name" value="RNaseH-like_sf"/>
</dbReference>
<dbReference type="PANTHER" id="PTHR15092:SF44">
    <property type="entry name" value="POLY(A)-SPECIFIC RIBONUCLEASE PARN"/>
    <property type="match status" value="1"/>
</dbReference>
<name>T1FUL7_HELRO</name>
<dbReference type="GO" id="GO:1990432">
    <property type="term" value="P:siRNA 3'-end processing"/>
    <property type="evidence" value="ECO:0000318"/>
    <property type="project" value="GO_Central"/>
</dbReference>
<dbReference type="Proteomes" id="UP000015101">
    <property type="component" value="Unassembled WGS sequence"/>
</dbReference>
<dbReference type="GO" id="GO:0000289">
    <property type="term" value="P:nuclear-transcribed mRNA poly(A) tail shortening"/>
    <property type="evidence" value="ECO:0000318"/>
    <property type="project" value="GO_Central"/>
</dbReference>
<dbReference type="OrthoDB" id="1432093at2759"/>
<dbReference type="STRING" id="6412.T1FUL7"/>
<dbReference type="InParanoid" id="T1FUL7"/>
<dbReference type="KEGG" id="hro:HELRODRAFT_193079"/>
<dbReference type="GO" id="GO:0005634">
    <property type="term" value="C:nucleus"/>
    <property type="evidence" value="ECO:0000318"/>
    <property type="project" value="GO_Central"/>
</dbReference>
<dbReference type="EnsemblMetazoa" id="HelroT193079">
    <property type="protein sequence ID" value="HelroP193079"/>
    <property type="gene ID" value="HelroG193079"/>
</dbReference>
<dbReference type="SUPFAM" id="SSF53098">
    <property type="entry name" value="Ribonuclease H-like"/>
    <property type="match status" value="1"/>
</dbReference>
<gene>
    <name evidence="4" type="primary">20212513</name>
    <name evidence="3" type="ORF">HELRODRAFT_193079</name>
</gene>
<keyword evidence="5" id="KW-1185">Reference proteome</keyword>
<dbReference type="AlphaFoldDB" id="T1FUL7"/>
<reference evidence="4" key="3">
    <citation type="submission" date="2015-06" db="UniProtKB">
        <authorList>
            <consortium name="EnsemblMetazoa"/>
        </authorList>
    </citation>
    <scope>IDENTIFICATION</scope>
</reference>
<dbReference type="HOGENOM" id="CLU_018030_1_1_1"/>
<evidence type="ECO:0000313" key="3">
    <source>
        <dbReference type="EMBL" id="ESN98071.1"/>
    </source>
</evidence>
<dbReference type="GeneID" id="20212513"/>
<dbReference type="InterPro" id="IPR051181">
    <property type="entry name" value="CAF1_poly(A)_ribonucleases"/>
</dbReference>
<comment type="similarity">
    <text evidence="1">Belongs to the CAF1 family.</text>
</comment>
<sequence>MEITRENFENDFNLIKSSIERASFITIDTEFTGLDDGSHDYITSFDTPEERYKKLLKPAKEFLIIQFGISAFIKKSEKYEYEVESYSFYLFPQSSKLLPDVVFSCQSSSLSFLVSRGMDFGKVINKGVSYISFENEKKLLETLAMKYENNNKNNSTPQQHSQSLTSRGNNLLSPPSTPQSLTAVPVLQQSFIDRQLKSVESFLSATSSSSLQLTSPVTSPSSSSVTSSTSSSFFADEWMTLEPCSAFSRKLLYEQLNLRFPDRLYLETIAHRGQGSSSGCLKVVKIQNAEHRKCLEMKKQKAEYDELTKAVGFTKVIKLLHQSDKLIIGHNMLLDVMHIIGQFWVDLPLEYESFKTLTHLLFPSSNSSLESLYTDLKASSKIPKVSIGSVLVSLIDDQSALISLNDKEQSVNVKKQLAACRSQWFRLQSYADWYNSSVKNKNNNNNDNNNKLKVAGNDEVQVGSAFKRKFNVDHFNGKKVNAKKRIKMTAVTSSSSTTTLNKTTAVVMATKPSTTTTSLAPPPPLITSLITSSVSAEPTTLNVHAMFEIPDWK</sequence>
<dbReference type="InterPro" id="IPR006941">
    <property type="entry name" value="RNase_CAF1"/>
</dbReference>
<organism evidence="4 5">
    <name type="scientific">Helobdella robusta</name>
    <name type="common">Californian leech</name>
    <dbReference type="NCBI Taxonomy" id="6412"/>
    <lineage>
        <taxon>Eukaryota</taxon>
        <taxon>Metazoa</taxon>
        <taxon>Spiralia</taxon>
        <taxon>Lophotrochozoa</taxon>
        <taxon>Annelida</taxon>
        <taxon>Clitellata</taxon>
        <taxon>Hirudinea</taxon>
        <taxon>Rhynchobdellida</taxon>
        <taxon>Glossiphoniidae</taxon>
        <taxon>Helobdella</taxon>
    </lineage>
</organism>
<dbReference type="Gene3D" id="3.30.420.10">
    <property type="entry name" value="Ribonuclease H-like superfamily/Ribonuclease H"/>
    <property type="match status" value="2"/>
</dbReference>
<reference evidence="5" key="1">
    <citation type="submission" date="2012-12" db="EMBL/GenBank/DDBJ databases">
        <authorList>
            <person name="Hellsten U."/>
            <person name="Grimwood J."/>
            <person name="Chapman J.A."/>
            <person name="Shapiro H."/>
            <person name="Aerts A."/>
            <person name="Otillar R.P."/>
            <person name="Terry A.Y."/>
            <person name="Boore J.L."/>
            <person name="Simakov O."/>
            <person name="Marletaz F."/>
            <person name="Cho S.-J."/>
            <person name="Edsinger-Gonzales E."/>
            <person name="Havlak P."/>
            <person name="Kuo D.-H."/>
            <person name="Larsson T."/>
            <person name="Lv J."/>
            <person name="Arendt D."/>
            <person name="Savage R."/>
            <person name="Osoegawa K."/>
            <person name="de Jong P."/>
            <person name="Lindberg D.R."/>
            <person name="Seaver E.C."/>
            <person name="Weisblat D.A."/>
            <person name="Putnam N.H."/>
            <person name="Grigoriev I.V."/>
            <person name="Rokhsar D.S."/>
        </authorList>
    </citation>
    <scope>NUCLEOTIDE SEQUENCE</scope>
</reference>
<evidence type="ECO:0000256" key="2">
    <source>
        <dbReference type="SAM" id="MobiDB-lite"/>
    </source>
</evidence>
<dbReference type="EMBL" id="KB097222">
    <property type="protein sequence ID" value="ESN98071.1"/>
    <property type="molecule type" value="Genomic_DNA"/>
</dbReference>
<dbReference type="InterPro" id="IPR036397">
    <property type="entry name" value="RNaseH_sf"/>
</dbReference>
<dbReference type="Gene3D" id="3.30.1370.50">
    <property type="entry name" value="R3H-like domain"/>
    <property type="match status" value="1"/>
</dbReference>
<evidence type="ECO:0000313" key="4">
    <source>
        <dbReference type="EnsemblMetazoa" id="HelroP193079"/>
    </source>
</evidence>
<dbReference type="CTD" id="20212513"/>
<dbReference type="GO" id="GO:1990431">
    <property type="term" value="P:priRNA 3'-end processing"/>
    <property type="evidence" value="ECO:0000318"/>
    <property type="project" value="GO_Central"/>
</dbReference>
<accession>T1FUL7</accession>
<dbReference type="RefSeq" id="XP_009023768.1">
    <property type="nucleotide sequence ID" value="XM_009025520.1"/>
</dbReference>
<dbReference type="EMBL" id="AMQM01006012">
    <property type="status" value="NOT_ANNOTATED_CDS"/>
    <property type="molecule type" value="Genomic_DNA"/>
</dbReference>
<dbReference type="SUPFAM" id="SSF82708">
    <property type="entry name" value="R3H domain"/>
    <property type="match status" value="1"/>
</dbReference>
<dbReference type="GO" id="GO:0003723">
    <property type="term" value="F:RNA binding"/>
    <property type="evidence" value="ECO:0000318"/>
    <property type="project" value="GO_Central"/>
</dbReference>
<feature type="region of interest" description="Disordered" evidence="2">
    <location>
        <begin position="149"/>
        <end position="175"/>
    </location>
</feature>
<proteinExistence type="inferred from homology"/>
<dbReference type="GO" id="GO:0000175">
    <property type="term" value="F:3'-5'-RNA exonuclease activity"/>
    <property type="evidence" value="ECO:0000318"/>
    <property type="project" value="GO_Central"/>
</dbReference>
<protein>
    <submittedName>
        <fullName evidence="3 4">Uncharacterized protein</fullName>
    </submittedName>
</protein>
<dbReference type="Pfam" id="PF04857">
    <property type="entry name" value="CAF1"/>
    <property type="match status" value="1"/>
</dbReference>
<evidence type="ECO:0000256" key="1">
    <source>
        <dbReference type="ARBA" id="ARBA00008372"/>
    </source>
</evidence>